<dbReference type="AlphaFoldDB" id="A0A4Y1RK89"/>
<dbReference type="InterPro" id="IPR000504">
    <property type="entry name" value="RRM_dom"/>
</dbReference>
<dbReference type="Gene3D" id="4.10.1000.10">
    <property type="entry name" value="Zinc finger, CCCH-type"/>
    <property type="match status" value="1"/>
</dbReference>
<evidence type="ECO:0000256" key="7">
    <source>
        <dbReference type="SAM" id="MobiDB-lite"/>
    </source>
</evidence>
<evidence type="ECO:0000259" key="8">
    <source>
        <dbReference type="PROSITE" id="PS50102"/>
    </source>
</evidence>
<dbReference type="InterPro" id="IPR045844">
    <property type="entry name" value="RRM_Ist3-like"/>
</dbReference>
<reference evidence="10" key="1">
    <citation type="journal article" date="2019" name="Science">
        <title>Mutation of a bHLH transcription factor allowed almond domestication.</title>
        <authorList>
            <person name="Sanchez-Perez R."/>
            <person name="Pavan S."/>
            <person name="Mazzeo R."/>
            <person name="Moldovan C."/>
            <person name="Aiese Cigliano R."/>
            <person name="Del Cueto J."/>
            <person name="Ricciardi F."/>
            <person name="Lotti C."/>
            <person name="Ricciardi L."/>
            <person name="Dicenta F."/>
            <person name="Lopez-Marques R.L."/>
            <person name="Lindberg Moller B."/>
        </authorList>
    </citation>
    <scope>NUCLEOTIDE SEQUENCE</scope>
</reference>
<dbReference type="InterPro" id="IPR036855">
    <property type="entry name" value="Znf_CCCH_sf"/>
</dbReference>
<dbReference type="PROSITE" id="PS50102">
    <property type="entry name" value="RRM"/>
    <property type="match status" value="1"/>
</dbReference>
<keyword evidence="4 5" id="KW-0694">RNA-binding</keyword>
<evidence type="ECO:0000256" key="1">
    <source>
        <dbReference type="ARBA" id="ARBA00022723"/>
    </source>
</evidence>
<feature type="region of interest" description="Disordered" evidence="7">
    <location>
        <begin position="159"/>
        <end position="438"/>
    </location>
</feature>
<dbReference type="GO" id="GO:0071011">
    <property type="term" value="C:precatalytic spliceosome"/>
    <property type="evidence" value="ECO:0007669"/>
    <property type="project" value="TreeGrafter"/>
</dbReference>
<dbReference type="InterPro" id="IPR035979">
    <property type="entry name" value="RBD_domain_sf"/>
</dbReference>
<dbReference type="GO" id="GO:0000398">
    <property type="term" value="P:mRNA splicing, via spliceosome"/>
    <property type="evidence" value="ECO:0007669"/>
    <property type="project" value="InterPro"/>
</dbReference>
<organism evidence="10">
    <name type="scientific">Prunus dulcis</name>
    <name type="common">Almond</name>
    <name type="synonym">Amygdalus dulcis</name>
    <dbReference type="NCBI Taxonomy" id="3755"/>
    <lineage>
        <taxon>Eukaryota</taxon>
        <taxon>Viridiplantae</taxon>
        <taxon>Streptophyta</taxon>
        <taxon>Embryophyta</taxon>
        <taxon>Tracheophyta</taxon>
        <taxon>Spermatophyta</taxon>
        <taxon>Magnoliopsida</taxon>
        <taxon>eudicotyledons</taxon>
        <taxon>Gunneridae</taxon>
        <taxon>Pentapetalae</taxon>
        <taxon>rosids</taxon>
        <taxon>fabids</taxon>
        <taxon>Rosales</taxon>
        <taxon>Rosaceae</taxon>
        <taxon>Amygdaloideae</taxon>
        <taxon>Amygdaleae</taxon>
        <taxon>Prunus</taxon>
    </lineage>
</organism>
<evidence type="ECO:0000256" key="2">
    <source>
        <dbReference type="ARBA" id="ARBA00022771"/>
    </source>
</evidence>
<feature type="compositionally biased region" description="Basic and acidic residues" evidence="7">
    <location>
        <begin position="167"/>
        <end position="186"/>
    </location>
</feature>
<feature type="domain" description="RRM" evidence="8">
    <location>
        <begin position="36"/>
        <end position="114"/>
    </location>
</feature>
<feature type="compositionally biased region" description="Basic and acidic residues" evidence="7">
    <location>
        <begin position="266"/>
        <end position="438"/>
    </location>
</feature>
<keyword evidence="3 6" id="KW-0862">Zinc</keyword>
<keyword evidence="2 6" id="KW-0863">Zinc-finger</keyword>
<dbReference type="GO" id="GO:0005686">
    <property type="term" value="C:U2 snRNP"/>
    <property type="evidence" value="ECO:0007669"/>
    <property type="project" value="TreeGrafter"/>
</dbReference>
<dbReference type="Gene3D" id="3.30.70.330">
    <property type="match status" value="1"/>
</dbReference>
<proteinExistence type="predicted"/>
<evidence type="ECO:0000256" key="5">
    <source>
        <dbReference type="PROSITE-ProRule" id="PRU00176"/>
    </source>
</evidence>
<dbReference type="InterPro" id="IPR051847">
    <property type="entry name" value="RNA_proc/Spliceosome_comp"/>
</dbReference>
<gene>
    <name evidence="10" type="ORF">Prudu_015858</name>
</gene>
<dbReference type="GO" id="GO:0003723">
    <property type="term" value="F:RNA binding"/>
    <property type="evidence" value="ECO:0007669"/>
    <property type="project" value="UniProtKB-UniRule"/>
</dbReference>
<dbReference type="SUPFAM" id="SSF54928">
    <property type="entry name" value="RNA-binding domain, RBD"/>
    <property type="match status" value="1"/>
</dbReference>
<dbReference type="SUPFAM" id="SSF90229">
    <property type="entry name" value="CCCH zinc finger"/>
    <property type="match status" value="1"/>
</dbReference>
<dbReference type="PANTHER" id="PTHR45880:SF1">
    <property type="entry name" value="RNA-BINDING MOTIF PROTEIN, X-LINKED 2"/>
    <property type="match status" value="1"/>
</dbReference>
<dbReference type="Pfam" id="PF00076">
    <property type="entry name" value="RRM_1"/>
    <property type="match status" value="1"/>
</dbReference>
<feature type="compositionally biased region" description="Basic and acidic residues" evidence="7">
    <location>
        <begin position="214"/>
        <end position="258"/>
    </location>
</feature>
<evidence type="ECO:0000259" key="9">
    <source>
        <dbReference type="PROSITE" id="PS50103"/>
    </source>
</evidence>
<protein>
    <submittedName>
        <fullName evidence="10">RNA recognition motif-containing protein</fullName>
    </submittedName>
</protein>
<evidence type="ECO:0000256" key="4">
    <source>
        <dbReference type="ARBA" id="ARBA00022884"/>
    </source>
</evidence>
<feature type="domain" description="C3H1-type" evidence="9">
    <location>
        <begin position="130"/>
        <end position="157"/>
    </location>
</feature>
<dbReference type="PROSITE" id="PS50103">
    <property type="entry name" value="ZF_C3H1"/>
    <property type="match status" value="1"/>
</dbReference>
<evidence type="ECO:0000313" key="10">
    <source>
        <dbReference type="EMBL" id="BBH04659.1"/>
    </source>
</evidence>
<dbReference type="InterPro" id="IPR000571">
    <property type="entry name" value="Znf_CCCH"/>
</dbReference>
<dbReference type="GO" id="GO:0071013">
    <property type="term" value="C:catalytic step 2 spliceosome"/>
    <property type="evidence" value="ECO:0007669"/>
    <property type="project" value="TreeGrafter"/>
</dbReference>
<feature type="zinc finger region" description="C3H1-type" evidence="6">
    <location>
        <begin position="130"/>
        <end position="157"/>
    </location>
</feature>
<dbReference type="InterPro" id="IPR012677">
    <property type="entry name" value="Nucleotide-bd_a/b_plait_sf"/>
</dbReference>
<feature type="region of interest" description="Disordered" evidence="7">
    <location>
        <begin position="527"/>
        <end position="553"/>
    </location>
</feature>
<dbReference type="FunFam" id="3.30.70.330:FF:000462">
    <property type="entry name" value="Zinc finger CCCH domain-containing protein 25"/>
    <property type="match status" value="1"/>
</dbReference>
<accession>A0A4Y1RK89</accession>
<name>A0A4Y1RK89_PRUDU</name>
<dbReference type="GO" id="GO:0008270">
    <property type="term" value="F:zinc ion binding"/>
    <property type="evidence" value="ECO:0007669"/>
    <property type="project" value="UniProtKB-KW"/>
</dbReference>
<keyword evidence="1 6" id="KW-0479">Metal-binding</keyword>
<dbReference type="SMART" id="SM00356">
    <property type="entry name" value="ZnF_C3H1"/>
    <property type="match status" value="1"/>
</dbReference>
<dbReference type="EMBL" id="AP019302">
    <property type="protein sequence ID" value="BBH04659.1"/>
    <property type="molecule type" value="Genomic_DNA"/>
</dbReference>
<evidence type="ECO:0000256" key="6">
    <source>
        <dbReference type="PROSITE-ProRule" id="PRU00723"/>
    </source>
</evidence>
<evidence type="ECO:0000256" key="3">
    <source>
        <dbReference type="ARBA" id="ARBA00022833"/>
    </source>
</evidence>
<dbReference type="CDD" id="cd12411">
    <property type="entry name" value="RRM_ist3_like"/>
    <property type="match status" value="1"/>
</dbReference>
<dbReference type="SMART" id="SM00360">
    <property type="entry name" value="RRM"/>
    <property type="match status" value="1"/>
</dbReference>
<dbReference type="Pfam" id="PF00642">
    <property type="entry name" value="zf-CCCH"/>
    <property type="match status" value="1"/>
</dbReference>
<sequence>MNPLTLVKRIQNINSREAQLGISEEASWHAKYKDSAYVYVGGIPFDLTEGDLLAVFAQYGEVVDVNLVRDKGTGKSKGFSFIAYEDQRSTVLAVDNLNGAQILGRTIRVDHVTKYKKKEEEDEEEEQRKREERGVCRAFQRGECTRGAGCRFSHNEQRAANTGWGDQDSKWGRDRYDGPKQGEKRSNTNPSNRVPEAEVQEDLHSRGKGYGRAFESHSKQSDGREEKRLGRHEDDERFELRSRDHGRGEEKRPRRRSEDDELGQNSREDYGRREKQRLGRQNGRELQPKSREDHDRREDKRPRRQGGDVEFEPKLKSRDDHDRREDDRREDRRTRRRSDDGEFEPKSREDRDRRVDDSREDKRLRRHAGDDEFDPKSKDHDRTEEKRMYADDEYQPKSREDKWEEQRSRRRNVDEFELKSRAGEDKRKGERLRRYEDDEFQPKSREKCTLSIAVQDRGLFWPTHGVKKRVTGFIEDCVPLLNQSELYPSLVMDFPSSLGNTASEDIDLPTSFGSASLEVIDFPSSFGSASSEEMDIPSSSGSASSKDMDLPSSFGSGSSEDMYLPSSFGSDSSEDFDIPSKVSSSSTLPGILLVTVDGVIFPIDSSFMTYLPSSETRTSFLIPSKVPSADLIAFSSRTNSLLLLNVGLSSAEAILSETFAPLFTFSLDSSPGRVTFPGTIGPKPGFTSMKNSVWTGLPR</sequence>
<dbReference type="PANTHER" id="PTHR45880">
    <property type="entry name" value="RNA-BINDING MOTIF PROTEIN, X-LINKED 2"/>
    <property type="match status" value="1"/>
</dbReference>